<evidence type="ECO:0000256" key="1">
    <source>
        <dbReference type="SAM" id="SignalP"/>
    </source>
</evidence>
<keyword evidence="1" id="KW-0732">Signal</keyword>
<evidence type="ECO:0000313" key="4">
    <source>
        <dbReference type="Proteomes" id="UP000050413"/>
    </source>
</evidence>
<keyword evidence="5" id="KW-1185">Reference proteome</keyword>
<dbReference type="STRING" id="1666912.Ga0058931_3134"/>
<comment type="caution">
    <text evidence="3">The sequence shown here is derived from an EMBL/GenBank/DDBJ whole genome shotgun (WGS) entry which is preliminary data.</text>
</comment>
<name>A0A0P8A9L8_9RHOB</name>
<dbReference type="Proteomes" id="UP000182045">
    <property type="component" value="Unassembled WGS sequence"/>
</dbReference>
<organism evidence="3 4">
    <name type="scientific">Roseibaca calidilacus</name>
    <dbReference type="NCBI Taxonomy" id="1666912"/>
    <lineage>
        <taxon>Bacteria</taxon>
        <taxon>Pseudomonadati</taxon>
        <taxon>Pseudomonadota</taxon>
        <taxon>Alphaproteobacteria</taxon>
        <taxon>Rhodobacterales</taxon>
        <taxon>Paracoccaceae</taxon>
        <taxon>Roseinatronobacter</taxon>
    </lineage>
</organism>
<dbReference type="Proteomes" id="UP000050413">
    <property type="component" value="Unassembled WGS sequence"/>
</dbReference>
<dbReference type="RefSeq" id="WP_072247135.1">
    <property type="nucleotide sequence ID" value="NZ_FBYC01000004.1"/>
</dbReference>
<feature type="signal peptide" evidence="1">
    <location>
        <begin position="1"/>
        <end position="23"/>
    </location>
</feature>
<dbReference type="EMBL" id="FBYC01000004">
    <property type="protein sequence ID" value="CUX83699.1"/>
    <property type="molecule type" value="Genomic_DNA"/>
</dbReference>
<dbReference type="AlphaFoldDB" id="A0A0P8A9L8"/>
<dbReference type="OrthoDB" id="7866600at2"/>
<evidence type="ECO:0000313" key="3">
    <source>
        <dbReference type="EMBL" id="KPP90864.1"/>
    </source>
</evidence>
<sequence>MTRIALPALALAMAPFFSAPAAAWEGHVQECYETVYVAPEYKYSKRLIKRAETVLEYRGKGKNRQVVRVHYPAVYEEIRNLAQPGHYVLRPAKCRN</sequence>
<protein>
    <submittedName>
        <fullName evidence="3">Uncharacterized protein</fullName>
    </submittedName>
</protein>
<evidence type="ECO:0000313" key="5">
    <source>
        <dbReference type="Proteomes" id="UP000182045"/>
    </source>
</evidence>
<feature type="chain" id="PRO_5010295944" evidence="1">
    <location>
        <begin position="24"/>
        <end position="96"/>
    </location>
</feature>
<reference evidence="3 4" key="1">
    <citation type="submission" date="2015-09" db="EMBL/GenBank/DDBJ databases">
        <title>Identification and resolution of microdiversity through metagenomic sequencing of parallel consortia.</title>
        <authorList>
            <person name="Nelson W.C."/>
            <person name="Romine M.F."/>
            <person name="Lindemann S.R."/>
        </authorList>
    </citation>
    <scope>NUCLEOTIDE SEQUENCE [LARGE SCALE GENOMIC DNA]</scope>
    <source>
        <strain evidence="3">HL-91</strain>
    </source>
</reference>
<gene>
    <name evidence="2" type="ORF">Ga0058931_3134</name>
    <name evidence="3" type="ORF">HLUCCA05_05470</name>
</gene>
<dbReference type="EMBL" id="LJSG01000016">
    <property type="protein sequence ID" value="KPP90864.1"/>
    <property type="molecule type" value="Genomic_DNA"/>
</dbReference>
<reference evidence="2 5" key="2">
    <citation type="submission" date="2016-01" db="EMBL/GenBank/DDBJ databases">
        <authorList>
            <person name="Varghese N."/>
        </authorList>
    </citation>
    <scope>NUCLEOTIDE SEQUENCE [LARGE SCALE GENOMIC DNA]</scope>
    <source>
        <strain evidence="2 5">HL-91</strain>
    </source>
</reference>
<evidence type="ECO:0000313" key="2">
    <source>
        <dbReference type="EMBL" id="CUX83699.1"/>
    </source>
</evidence>
<accession>A0A0P8A9L8</accession>
<proteinExistence type="predicted"/>